<sequence length="466" mass="53479">MKDSKPQAKQLSDAIDNAMTTEQTATLNPFPIEVFPLLFRDLALDLNTSLKFPIDYVGTAILTAVATAVGTTAKVRVKNNWFEYASIYSCVIGNAGANKTHPMNLIFGAIRELDKKRHDEYAEQFNEYLAYGNLSKAEKTETIETPKPLPILSKSLLTNFTPEILNKRLEENLRGCTVVTDELATFFEGMNQYSKGDQIGVYLSFWSNQPTTIDRIGNPIPLFITNPYLSIIGGLQPRMLGSSFPIQKLNNGFFQRFLFAFPESNFKQPINDIENNEILFNQYKDFIQDYFNNYSVYEVDGKIESRILKWTSEAKTFFYNWQAENCEVVNDYQNNIKGEIASKYDNHFIRLSLLLQLMFDPQSESVGITAVQGAKELCRYYMNCAFKVLAVIQNPVEYLETLNQNKKDFYRAIAENFTTAEAIAVGLRFEFLERRVKEFLNDTVLFKKVKHGTYEKTIKSERENLK</sequence>
<dbReference type="EMBL" id="FQWF01000009">
    <property type="protein sequence ID" value="SHG73504.1"/>
    <property type="molecule type" value="Genomic_DNA"/>
</dbReference>
<dbReference type="AlphaFoldDB" id="A0A1M5M862"/>
<dbReference type="OrthoDB" id="795326at2"/>
<keyword evidence="2" id="KW-1185">Reference proteome</keyword>
<accession>A0A1M5M862</accession>
<gene>
    <name evidence="1" type="ORF">SAMN05444372_10985</name>
</gene>
<evidence type="ECO:0000313" key="2">
    <source>
        <dbReference type="Proteomes" id="UP000184020"/>
    </source>
</evidence>
<dbReference type="RefSeq" id="WP_073020145.1">
    <property type="nucleotide sequence ID" value="NZ_FQWF01000009.1"/>
</dbReference>
<protein>
    <recommendedName>
        <fullName evidence="3">DUF3987 domain-containing protein</fullName>
    </recommendedName>
</protein>
<proteinExistence type="predicted"/>
<dbReference type="STRING" id="229205.SAMN05444372_10985"/>
<evidence type="ECO:0000313" key="1">
    <source>
        <dbReference type="EMBL" id="SHG73504.1"/>
    </source>
</evidence>
<evidence type="ECO:0008006" key="3">
    <source>
        <dbReference type="Google" id="ProtNLM"/>
    </source>
</evidence>
<name>A0A1M5M862_9FLAO</name>
<reference evidence="2" key="1">
    <citation type="submission" date="2016-11" db="EMBL/GenBank/DDBJ databases">
        <authorList>
            <person name="Varghese N."/>
            <person name="Submissions S."/>
        </authorList>
    </citation>
    <scope>NUCLEOTIDE SEQUENCE [LARGE SCALE GENOMIC DNA]</scope>
    <source>
        <strain evidence="2">DSM 17659</strain>
    </source>
</reference>
<dbReference type="InterPro" id="IPR025048">
    <property type="entry name" value="DUF3987"/>
</dbReference>
<dbReference type="Pfam" id="PF13148">
    <property type="entry name" value="DUF3987"/>
    <property type="match status" value="1"/>
</dbReference>
<dbReference type="Proteomes" id="UP000184020">
    <property type="component" value="Unassembled WGS sequence"/>
</dbReference>
<organism evidence="1 2">
    <name type="scientific">Flavobacterium micromati</name>
    <dbReference type="NCBI Taxonomy" id="229205"/>
    <lineage>
        <taxon>Bacteria</taxon>
        <taxon>Pseudomonadati</taxon>
        <taxon>Bacteroidota</taxon>
        <taxon>Flavobacteriia</taxon>
        <taxon>Flavobacteriales</taxon>
        <taxon>Flavobacteriaceae</taxon>
        <taxon>Flavobacterium</taxon>
    </lineage>
</organism>